<evidence type="ECO:0000256" key="1">
    <source>
        <dbReference type="SAM" id="Phobius"/>
    </source>
</evidence>
<organism evidence="2 3">
    <name type="scientific">Rhodovarius crocodyli</name>
    <dbReference type="NCBI Taxonomy" id="1979269"/>
    <lineage>
        <taxon>Bacteria</taxon>
        <taxon>Pseudomonadati</taxon>
        <taxon>Pseudomonadota</taxon>
        <taxon>Alphaproteobacteria</taxon>
        <taxon>Acetobacterales</taxon>
        <taxon>Roseomonadaceae</taxon>
        <taxon>Rhodovarius</taxon>
    </lineage>
</organism>
<name>A0A437MHA0_9PROT</name>
<accession>A0A437MHA0</accession>
<dbReference type="EMBL" id="SACL01000003">
    <property type="protein sequence ID" value="RVT97017.1"/>
    <property type="molecule type" value="Genomic_DNA"/>
</dbReference>
<dbReference type="OrthoDB" id="9808190at2"/>
<feature type="transmembrane region" description="Helical" evidence="1">
    <location>
        <begin position="27"/>
        <end position="46"/>
    </location>
</feature>
<dbReference type="AlphaFoldDB" id="A0A437MHA0"/>
<keyword evidence="1" id="KW-1133">Transmembrane helix</keyword>
<gene>
    <name evidence="2" type="ORF">EOD42_11525</name>
</gene>
<evidence type="ECO:0000313" key="3">
    <source>
        <dbReference type="Proteomes" id="UP000282957"/>
    </source>
</evidence>
<dbReference type="InterPro" id="IPR019253">
    <property type="entry name" value="DUF2244_TM"/>
</dbReference>
<dbReference type="Proteomes" id="UP000282957">
    <property type="component" value="Unassembled WGS sequence"/>
</dbReference>
<reference evidence="2 3" key="1">
    <citation type="submission" date="2019-01" db="EMBL/GenBank/DDBJ databases">
        <authorList>
            <person name="Chen W.-M."/>
        </authorList>
    </citation>
    <scope>NUCLEOTIDE SEQUENCE [LARGE SCALE GENOMIC DNA]</scope>
    <source>
        <strain evidence="2 3">CCP-6</strain>
    </source>
</reference>
<dbReference type="InterPro" id="IPR016990">
    <property type="entry name" value="UCP032162_TM"/>
</dbReference>
<protein>
    <submittedName>
        <fullName evidence="2">DUF2244 domain-containing protein</fullName>
    </submittedName>
</protein>
<sequence>MSDSAPSLLFEAVTSPPQSLNRQGQRLVLGLLGAGIGISTLLFTIIGAWPVIGFMGMEAGLVVMLFALHRRHAARAQERIALTEASLCVRHTDAHGRVTEAAFAPYWARVRLEAGPSPRLFIQERRRRLEIGRFLGGEDKRDLAEALNAALGRYRDPRFDNPQLR</sequence>
<dbReference type="PIRSF" id="PIRSF032162">
    <property type="entry name" value="UCP032162_imp"/>
    <property type="match status" value="1"/>
</dbReference>
<keyword evidence="1" id="KW-0812">Transmembrane</keyword>
<proteinExistence type="predicted"/>
<dbReference type="RefSeq" id="WP_127787664.1">
    <property type="nucleotide sequence ID" value="NZ_SACL01000003.1"/>
</dbReference>
<evidence type="ECO:0000313" key="2">
    <source>
        <dbReference type="EMBL" id="RVT97017.1"/>
    </source>
</evidence>
<dbReference type="Pfam" id="PF10003">
    <property type="entry name" value="DUF2244"/>
    <property type="match status" value="1"/>
</dbReference>
<keyword evidence="3" id="KW-1185">Reference proteome</keyword>
<comment type="caution">
    <text evidence="2">The sequence shown here is derived from an EMBL/GenBank/DDBJ whole genome shotgun (WGS) entry which is preliminary data.</text>
</comment>
<keyword evidence="1" id="KW-0472">Membrane</keyword>